<dbReference type="PANTHER" id="PTHR23419:SF8">
    <property type="entry name" value="FI09726P"/>
    <property type="match status" value="1"/>
</dbReference>
<keyword evidence="3" id="KW-1185">Reference proteome</keyword>
<dbReference type="Pfam" id="PF03091">
    <property type="entry name" value="CutA1"/>
    <property type="match status" value="1"/>
</dbReference>
<accession>A0ABT7PL99</accession>
<proteinExistence type="inferred from homology"/>
<dbReference type="InterPro" id="IPR015867">
    <property type="entry name" value="N-reg_PII/ATP_PRibTrfase_C"/>
</dbReference>
<comment type="caution">
    <text evidence="2">The sequence shown here is derived from an EMBL/GenBank/DDBJ whole genome shotgun (WGS) entry which is preliminary data.</text>
</comment>
<protein>
    <submittedName>
        <fullName evidence="2">Divalent-cation tolerance protein CutA</fullName>
    </submittedName>
</protein>
<dbReference type="InterPro" id="IPR004323">
    <property type="entry name" value="Ion_tolerance_CutA"/>
</dbReference>
<name>A0ABT7PL99_9BACT</name>
<sequence>MDHAPALVVCLTTVSDEKQAEALARTLLQERVAACVQVDAPIRSFYCWDGKDCVDRELRLVIKTTRERATALQQTILRCHPYDQPQVVILDCSGADPGYAHWVGENTTED</sequence>
<organism evidence="2 3">
    <name type="scientific">Roseiconus lacunae</name>
    <dbReference type="NCBI Taxonomy" id="2605694"/>
    <lineage>
        <taxon>Bacteria</taxon>
        <taxon>Pseudomonadati</taxon>
        <taxon>Planctomycetota</taxon>
        <taxon>Planctomycetia</taxon>
        <taxon>Pirellulales</taxon>
        <taxon>Pirellulaceae</taxon>
        <taxon>Roseiconus</taxon>
    </lineage>
</organism>
<dbReference type="EMBL" id="JASZZN010000013">
    <property type="protein sequence ID" value="MDM4017272.1"/>
    <property type="molecule type" value="Genomic_DNA"/>
</dbReference>
<dbReference type="Proteomes" id="UP001239462">
    <property type="component" value="Unassembled WGS sequence"/>
</dbReference>
<evidence type="ECO:0000313" key="2">
    <source>
        <dbReference type="EMBL" id="MDM4017272.1"/>
    </source>
</evidence>
<evidence type="ECO:0000313" key="3">
    <source>
        <dbReference type="Proteomes" id="UP001239462"/>
    </source>
</evidence>
<dbReference type="InterPro" id="IPR011322">
    <property type="entry name" value="N-reg_PII-like_a/b"/>
</dbReference>
<dbReference type="SUPFAM" id="SSF54913">
    <property type="entry name" value="GlnB-like"/>
    <property type="match status" value="1"/>
</dbReference>
<gene>
    <name evidence="2" type="primary">cutA</name>
    <name evidence="2" type="ORF">QTN89_17630</name>
</gene>
<dbReference type="Gene3D" id="3.30.70.120">
    <property type="match status" value="1"/>
</dbReference>
<comment type="similarity">
    <text evidence="1">Belongs to the CutA family.</text>
</comment>
<evidence type="ECO:0000256" key="1">
    <source>
        <dbReference type="ARBA" id="ARBA00010169"/>
    </source>
</evidence>
<dbReference type="RefSeq" id="WP_149499148.1">
    <property type="nucleotide sequence ID" value="NZ_CP141221.1"/>
</dbReference>
<dbReference type="PANTHER" id="PTHR23419">
    <property type="entry name" value="DIVALENT CATION TOLERANCE CUTA-RELATED"/>
    <property type="match status" value="1"/>
</dbReference>
<reference evidence="2 3" key="1">
    <citation type="submission" date="2023-06" db="EMBL/GenBank/DDBJ databases">
        <title>Roseiconus lacunae JC819 isolated from Gulf of Mannar region, Tamil Nadu.</title>
        <authorList>
            <person name="Pk S."/>
            <person name="Ch S."/>
            <person name="Ch V.R."/>
        </authorList>
    </citation>
    <scope>NUCLEOTIDE SEQUENCE [LARGE SCALE GENOMIC DNA]</scope>
    <source>
        <strain evidence="2 3">JC819</strain>
    </source>
</reference>